<feature type="non-terminal residue" evidence="1">
    <location>
        <position position="213"/>
    </location>
</feature>
<dbReference type="EMBL" id="GG672864">
    <property type="protein sequence ID" value="EER16622.1"/>
    <property type="molecule type" value="Genomic_DNA"/>
</dbReference>
<feature type="non-terminal residue" evidence="1">
    <location>
        <position position="1"/>
    </location>
</feature>
<keyword evidence="2" id="KW-1185">Reference proteome</keyword>
<proteinExistence type="predicted"/>
<protein>
    <submittedName>
        <fullName evidence="1">Uncharacterized protein</fullName>
    </submittedName>
</protein>
<gene>
    <name evidence="1" type="ORF">Pmar_PMAR018160</name>
</gene>
<dbReference type="RefSeq" id="XP_002784826.1">
    <property type="nucleotide sequence ID" value="XM_002784780.1"/>
</dbReference>
<accession>C5KFX4</accession>
<dbReference type="Proteomes" id="UP000007800">
    <property type="component" value="Unassembled WGS sequence"/>
</dbReference>
<dbReference type="AlphaFoldDB" id="C5KFX4"/>
<evidence type="ECO:0000313" key="2">
    <source>
        <dbReference type="Proteomes" id="UP000007800"/>
    </source>
</evidence>
<reference evidence="1 2" key="1">
    <citation type="submission" date="2008-07" db="EMBL/GenBank/DDBJ databases">
        <authorList>
            <person name="El-Sayed N."/>
            <person name="Caler E."/>
            <person name="Inman J."/>
            <person name="Amedeo P."/>
            <person name="Hass B."/>
            <person name="Wortman J."/>
        </authorList>
    </citation>
    <scope>NUCLEOTIDE SEQUENCE [LARGE SCALE GENOMIC DNA]</scope>
    <source>
        <strain evidence="2">ATCC 50983 / TXsc</strain>
    </source>
</reference>
<dbReference type="GeneID" id="9063720"/>
<sequence>GLIKGLTEVVKSQKDLIQTRAGSANIRLVDTLKLPKYDPDNKDVKGDWESFVIEWERVILLTGDVADKTKMEMFRQSMVGSAKSVADVYVKSVKPTYVGLKKFLYKAYGLTDQQRKVLAFKKYRSLKLKSQATVSDVKIFLANWELYGSELESLKISFDESQKIIDFMNALPVDVRRFISLQPKEVELMTLEEIGMLVKRFYRFGFYSFSFCK</sequence>
<evidence type="ECO:0000313" key="1">
    <source>
        <dbReference type="EMBL" id="EER16622.1"/>
    </source>
</evidence>
<name>C5KFX4_PERM5</name>
<organism evidence="2">
    <name type="scientific">Perkinsus marinus (strain ATCC 50983 / TXsc)</name>
    <dbReference type="NCBI Taxonomy" id="423536"/>
    <lineage>
        <taxon>Eukaryota</taxon>
        <taxon>Sar</taxon>
        <taxon>Alveolata</taxon>
        <taxon>Perkinsozoa</taxon>
        <taxon>Perkinsea</taxon>
        <taxon>Perkinsida</taxon>
        <taxon>Perkinsidae</taxon>
        <taxon>Perkinsus</taxon>
    </lineage>
</organism>
<dbReference type="InParanoid" id="C5KFX4"/>